<dbReference type="Gene3D" id="1.10.10.10">
    <property type="entry name" value="Winged helix-like DNA-binding domain superfamily/Winged helix DNA-binding domain"/>
    <property type="match status" value="1"/>
</dbReference>
<dbReference type="SUPFAM" id="SSF46785">
    <property type="entry name" value="Winged helix' DNA-binding domain"/>
    <property type="match status" value="1"/>
</dbReference>
<dbReference type="InterPro" id="IPR036390">
    <property type="entry name" value="WH_DNA-bd_sf"/>
</dbReference>
<dbReference type="PROSITE" id="PS50995">
    <property type="entry name" value="HTH_MARR_2"/>
    <property type="match status" value="1"/>
</dbReference>
<dbReference type="PANTHER" id="PTHR33164">
    <property type="entry name" value="TRANSCRIPTIONAL REGULATOR, MARR FAMILY"/>
    <property type="match status" value="1"/>
</dbReference>
<dbReference type="RefSeq" id="WP_267565308.1">
    <property type="nucleotide sequence ID" value="NZ_JAPNTZ010000008.1"/>
</dbReference>
<name>A0ABT4B372_9ACTN</name>
<dbReference type="InterPro" id="IPR036388">
    <property type="entry name" value="WH-like_DNA-bd_sf"/>
</dbReference>
<dbReference type="InterPro" id="IPR039422">
    <property type="entry name" value="MarR/SlyA-like"/>
</dbReference>
<keyword evidence="3" id="KW-1185">Reference proteome</keyword>
<evidence type="ECO:0000313" key="2">
    <source>
        <dbReference type="EMBL" id="MCY1140951.1"/>
    </source>
</evidence>
<gene>
    <name evidence="2" type="ORF">OWR29_23380</name>
</gene>
<evidence type="ECO:0000259" key="1">
    <source>
        <dbReference type="PROSITE" id="PS50995"/>
    </source>
</evidence>
<dbReference type="Pfam" id="PF12802">
    <property type="entry name" value="MarR_2"/>
    <property type="match status" value="1"/>
</dbReference>
<feature type="domain" description="HTH marR-type" evidence="1">
    <location>
        <begin position="1"/>
        <end position="143"/>
    </location>
</feature>
<dbReference type="PANTHER" id="PTHR33164:SF106">
    <property type="entry name" value="TRANSCRIPTIONAL REGULATORY PROTEIN"/>
    <property type="match status" value="1"/>
</dbReference>
<accession>A0ABT4B372</accession>
<dbReference type="SMART" id="SM00347">
    <property type="entry name" value="HTH_MARR"/>
    <property type="match status" value="1"/>
</dbReference>
<dbReference type="Proteomes" id="UP001151002">
    <property type="component" value="Unassembled WGS sequence"/>
</dbReference>
<dbReference type="EMBL" id="JAPNTZ010000008">
    <property type="protein sequence ID" value="MCY1140951.1"/>
    <property type="molecule type" value="Genomic_DNA"/>
</dbReference>
<organism evidence="2 3">
    <name type="scientific">Paractinoplanes pyxinae</name>
    <dbReference type="NCBI Taxonomy" id="2997416"/>
    <lineage>
        <taxon>Bacteria</taxon>
        <taxon>Bacillati</taxon>
        <taxon>Actinomycetota</taxon>
        <taxon>Actinomycetes</taxon>
        <taxon>Micromonosporales</taxon>
        <taxon>Micromonosporaceae</taxon>
        <taxon>Paractinoplanes</taxon>
    </lineage>
</organism>
<dbReference type="InterPro" id="IPR000835">
    <property type="entry name" value="HTH_MarR-typ"/>
</dbReference>
<evidence type="ECO:0000313" key="3">
    <source>
        <dbReference type="Proteomes" id="UP001151002"/>
    </source>
</evidence>
<protein>
    <submittedName>
        <fullName evidence="2">MarR family transcriptional regulator</fullName>
    </submittedName>
</protein>
<reference evidence="2" key="1">
    <citation type="submission" date="2022-11" db="EMBL/GenBank/DDBJ databases">
        <authorList>
            <person name="Somphong A."/>
            <person name="Phongsopitanun W."/>
        </authorList>
    </citation>
    <scope>NUCLEOTIDE SEQUENCE</scope>
    <source>
        <strain evidence="2">Pm04-4</strain>
    </source>
</reference>
<comment type="caution">
    <text evidence="2">The sequence shown here is derived from an EMBL/GenBank/DDBJ whole genome shotgun (WGS) entry which is preliminary data.</text>
</comment>
<proteinExistence type="predicted"/>
<sequence length="154" mass="16879">MTEVNQVQQVVQSLRDLAAAQSDLGRAFARSQRMHPTDATAIVEIINAEQRGHPLTPARLAERIALTTGATSILLNRLEQAGHIARTREHSDRRIVTLRSTSDIHAAAAAFFEPLAHRLTAALADYSPADLQLINSAATRLHSTMTTYMDELDT</sequence>